<proteinExistence type="predicted"/>
<dbReference type="Proteomes" id="UP000682782">
    <property type="component" value="Chromosome"/>
</dbReference>
<gene>
    <name evidence="1" type="ORF">JYE49_14765</name>
</gene>
<protein>
    <submittedName>
        <fullName evidence="1">Four helix bundle protein</fullName>
    </submittedName>
</protein>
<sequence length="46" mass="5324">MKPSPLRDKSTSFAKLEIALKECNECDYWLNLLKDTDSIVESDFKT</sequence>
<reference evidence="1" key="1">
    <citation type="submission" date="2021-01" db="EMBL/GenBank/DDBJ databases">
        <title>Complete genome sequence of Clostridiales bacterium R-7.</title>
        <authorList>
            <person name="Mahoney-Kurpe S.C."/>
            <person name="Palevich N."/>
            <person name="Koike S."/>
            <person name="Moon C.D."/>
            <person name="Attwood G.T."/>
        </authorList>
    </citation>
    <scope>NUCLEOTIDE SEQUENCE</scope>
    <source>
        <strain evidence="1">R-7</strain>
    </source>
</reference>
<organism evidence="1 2">
    <name type="scientific">Aristaeella hokkaidonensis</name>
    <dbReference type="NCBI Taxonomy" id="3046382"/>
    <lineage>
        <taxon>Bacteria</taxon>
        <taxon>Bacillati</taxon>
        <taxon>Bacillota</taxon>
        <taxon>Clostridia</taxon>
        <taxon>Eubacteriales</taxon>
        <taxon>Aristaeellaceae</taxon>
        <taxon>Aristaeella</taxon>
    </lineage>
</organism>
<dbReference type="EMBL" id="CP068393">
    <property type="protein sequence ID" value="QUC67072.1"/>
    <property type="molecule type" value="Genomic_DNA"/>
</dbReference>
<name>A0AC61MWQ9_9FIRM</name>
<keyword evidence="2" id="KW-1185">Reference proteome</keyword>
<evidence type="ECO:0000313" key="2">
    <source>
        <dbReference type="Proteomes" id="UP000682782"/>
    </source>
</evidence>
<evidence type="ECO:0000313" key="1">
    <source>
        <dbReference type="EMBL" id="QUC67072.1"/>
    </source>
</evidence>
<accession>A0AC61MWQ9</accession>